<feature type="transmembrane region" description="Helical" evidence="2">
    <location>
        <begin position="118"/>
        <end position="136"/>
    </location>
</feature>
<feature type="compositionally biased region" description="Polar residues" evidence="1">
    <location>
        <begin position="33"/>
        <end position="57"/>
    </location>
</feature>
<protein>
    <submittedName>
        <fullName evidence="3">Putative secreted protein</fullName>
    </submittedName>
</protein>
<dbReference type="AlphaFoldDB" id="A0A089XMR6"/>
<evidence type="ECO:0000313" key="4">
    <source>
        <dbReference type="Proteomes" id="UP000029482"/>
    </source>
</evidence>
<keyword evidence="4" id="KW-1185">Reference proteome</keyword>
<dbReference type="Proteomes" id="UP000029482">
    <property type="component" value="Plasmid pSglau1"/>
</dbReference>
<evidence type="ECO:0000256" key="2">
    <source>
        <dbReference type="SAM" id="Phobius"/>
    </source>
</evidence>
<feature type="region of interest" description="Disordered" evidence="1">
    <location>
        <begin position="28"/>
        <end position="57"/>
    </location>
</feature>
<evidence type="ECO:0000313" key="3">
    <source>
        <dbReference type="EMBL" id="AIS02515.1"/>
    </source>
</evidence>
<dbReference type="EMBL" id="CP009439">
    <property type="protein sequence ID" value="AIS02515.1"/>
    <property type="molecule type" value="Genomic_DNA"/>
</dbReference>
<keyword evidence="2" id="KW-1133">Transmembrane helix</keyword>
<sequence length="150" mass="15687">MRRFAVHGSIAATMEVPSPMIDNSAQAAAASRNGEQPSAQAEAQIQTTPVDQVETPTSDAEAIIEVTKDKFKAGMRVPGSSTGQMINASTCVLGLVGSVVGPLVLLKVSVDVPMPWQGIWSLAVVVGVLPVVHVLLGNRHDSGSGKYFHN</sequence>
<proteinExistence type="predicted"/>
<keyword evidence="2" id="KW-0812">Transmembrane</keyword>
<dbReference type="HOGENOM" id="CLU_1739501_0_0_11"/>
<reference evidence="4" key="1">
    <citation type="journal article" date="2015" name="J. Biotechnol.">
        <title>Complete genome sequence of the actinobacterium Streptomyces glaucescens GLA.O (DSM 40922) consisting of a linear chromosome and one linear plasmid.</title>
        <authorList>
            <person name="Ortseifen V."/>
            <person name="Winkler A."/>
            <person name="Albersmeier A."/>
            <person name="Wendler S."/>
            <person name="Puhler A."/>
            <person name="Kalinowski J."/>
            <person name="Ruckert C."/>
        </authorList>
    </citation>
    <scope>NUCLEOTIDE SEQUENCE [LARGE SCALE GENOMIC DNA]</scope>
    <source>
        <strain evidence="4">DSM 40922 / GLA O</strain>
        <plasmid evidence="4">pSglau1</plasmid>
    </source>
</reference>
<gene>
    <name evidence="3" type="ORF">SGLAU_32925</name>
</gene>
<feature type="transmembrane region" description="Helical" evidence="2">
    <location>
        <begin position="85"/>
        <end position="106"/>
    </location>
</feature>
<keyword evidence="2" id="KW-0472">Membrane</keyword>
<name>A0A089XMR6_STRGA</name>
<accession>A0A089XMR6</accession>
<geneLocation type="plasmid" evidence="3 4">
    <name>pSglau1</name>
</geneLocation>
<organism evidence="3 4">
    <name type="scientific">Streptomyces glaucescens</name>
    <dbReference type="NCBI Taxonomy" id="1907"/>
    <lineage>
        <taxon>Bacteria</taxon>
        <taxon>Bacillati</taxon>
        <taxon>Actinomycetota</taxon>
        <taxon>Actinomycetes</taxon>
        <taxon>Kitasatosporales</taxon>
        <taxon>Streptomycetaceae</taxon>
        <taxon>Streptomyces</taxon>
    </lineage>
</organism>
<keyword evidence="3" id="KW-0614">Plasmid</keyword>
<dbReference type="KEGG" id="sgu:SGLAU_32925"/>
<evidence type="ECO:0000256" key="1">
    <source>
        <dbReference type="SAM" id="MobiDB-lite"/>
    </source>
</evidence>